<dbReference type="RefSeq" id="WP_277866246.1">
    <property type="nucleotide sequence ID" value="NZ_JAKKUT010000002.1"/>
</dbReference>
<feature type="signal peptide" evidence="1">
    <location>
        <begin position="1"/>
        <end position="31"/>
    </location>
</feature>
<reference evidence="2" key="1">
    <citation type="journal article" date="2022" name="Genome Biol. Evol.">
        <title>A New Gene Family Diagnostic for Intracellular Biomineralization of Amorphous Ca Carbonates by Cyanobacteria.</title>
        <authorList>
            <person name="Benzerara K."/>
            <person name="Duprat E."/>
            <person name="Bitard-Feildel T."/>
            <person name="Caumes G."/>
            <person name="Cassier-Chauvat C."/>
            <person name="Chauvat F."/>
            <person name="Dezi M."/>
            <person name="Diop S.I."/>
            <person name="Gaschignard G."/>
            <person name="Gorgen S."/>
            <person name="Gugger M."/>
            <person name="Lopez-Garcia P."/>
            <person name="Millet M."/>
            <person name="Skouri-Panet F."/>
            <person name="Moreira D."/>
            <person name="Callebaut I."/>
        </authorList>
    </citation>
    <scope>NUCLEOTIDE SEQUENCE</scope>
    <source>
        <strain evidence="2">G9</strain>
    </source>
</reference>
<accession>A0ABT6EYS4</accession>
<comment type="caution">
    <text evidence="2">The sequence shown here is derived from an EMBL/GenBank/DDBJ whole genome shotgun (WGS) entry which is preliminary data.</text>
</comment>
<name>A0ABT6EYS4_9SYNE</name>
<evidence type="ECO:0000313" key="3">
    <source>
        <dbReference type="Proteomes" id="UP001154265"/>
    </source>
</evidence>
<protein>
    <submittedName>
        <fullName evidence="2">Spy/CpxP family protein refolding chaperone</fullName>
    </submittedName>
</protein>
<organism evidence="2 3">
    <name type="scientific">Candidatus Synechococcus calcipolaris G9</name>
    <dbReference type="NCBI Taxonomy" id="1497997"/>
    <lineage>
        <taxon>Bacteria</taxon>
        <taxon>Bacillati</taxon>
        <taxon>Cyanobacteriota</taxon>
        <taxon>Cyanophyceae</taxon>
        <taxon>Synechococcales</taxon>
        <taxon>Synechococcaceae</taxon>
        <taxon>Synechococcus</taxon>
    </lineage>
</organism>
<dbReference type="Gene3D" id="1.20.120.1490">
    <property type="match status" value="1"/>
</dbReference>
<gene>
    <name evidence="2" type="ORF">L3556_05215</name>
</gene>
<keyword evidence="1" id="KW-0732">Signal</keyword>
<sequence length="154" mass="17095">MQRYQTKATFGVLGLVCAAVLVGGSVGSVLAQPTSAPVATEMPKWMAALKVTPAQAESMIAVQAKYKPMVQEMQTELNQAEESLENLLVTGASNDEIRTQHEKVLDLKKKIDMTRLESALEIKEILTLEQRQMLSTMTRQRLVNLRDHLRNGSQ</sequence>
<dbReference type="Proteomes" id="UP001154265">
    <property type="component" value="Unassembled WGS sequence"/>
</dbReference>
<evidence type="ECO:0000313" key="2">
    <source>
        <dbReference type="EMBL" id="MDG2990333.1"/>
    </source>
</evidence>
<keyword evidence="3" id="KW-1185">Reference proteome</keyword>
<dbReference type="InterPro" id="IPR012899">
    <property type="entry name" value="LTXXQ"/>
</dbReference>
<feature type="chain" id="PRO_5045250531" evidence="1">
    <location>
        <begin position="32"/>
        <end position="154"/>
    </location>
</feature>
<evidence type="ECO:0000256" key="1">
    <source>
        <dbReference type="SAM" id="SignalP"/>
    </source>
</evidence>
<reference evidence="2" key="2">
    <citation type="submission" date="2022-01" db="EMBL/GenBank/DDBJ databases">
        <authorList>
            <person name="Zivanovic Y."/>
            <person name="Moreira D."/>
            <person name="Lopez-Garcia P."/>
        </authorList>
    </citation>
    <scope>NUCLEOTIDE SEQUENCE</scope>
    <source>
        <strain evidence="2">G9</strain>
    </source>
</reference>
<dbReference type="EMBL" id="JAKKUT010000002">
    <property type="protein sequence ID" value="MDG2990333.1"/>
    <property type="molecule type" value="Genomic_DNA"/>
</dbReference>
<proteinExistence type="predicted"/>
<dbReference type="Pfam" id="PF07813">
    <property type="entry name" value="LTXXQ"/>
    <property type="match status" value="1"/>
</dbReference>